<evidence type="ECO:0000313" key="2">
    <source>
        <dbReference type="Proteomes" id="UP000603602"/>
    </source>
</evidence>
<organism evidence="1 2">
    <name type="scientific">Thauera sedimentorum</name>
    <dbReference type="NCBI Taxonomy" id="2767595"/>
    <lineage>
        <taxon>Bacteria</taxon>
        <taxon>Pseudomonadati</taxon>
        <taxon>Pseudomonadota</taxon>
        <taxon>Betaproteobacteria</taxon>
        <taxon>Rhodocyclales</taxon>
        <taxon>Zoogloeaceae</taxon>
        <taxon>Thauera</taxon>
    </lineage>
</organism>
<keyword evidence="2" id="KW-1185">Reference proteome</keyword>
<proteinExistence type="predicted"/>
<dbReference type="EMBL" id="JACYTO010000001">
    <property type="protein sequence ID" value="MBD8501868.1"/>
    <property type="molecule type" value="Genomic_DNA"/>
</dbReference>
<sequence length="76" mass="8450">MQAQAIKTQRTDYASVLRNYSTEEAAALLKIRPQTLRAAVCRDGHYAGIRPHKLPSRFLAWPAADVERLLSGEAAQ</sequence>
<name>A0ABR9B669_9RHOO</name>
<evidence type="ECO:0000313" key="1">
    <source>
        <dbReference type="EMBL" id="MBD8501868.1"/>
    </source>
</evidence>
<reference evidence="2" key="1">
    <citation type="submission" date="2023-07" db="EMBL/GenBank/DDBJ databases">
        <title>Thauera sp. CAU 1555 isolated from sand of Yaerae Beach.</title>
        <authorList>
            <person name="Kim W."/>
        </authorList>
    </citation>
    <scope>NUCLEOTIDE SEQUENCE [LARGE SCALE GENOMIC DNA]</scope>
    <source>
        <strain evidence="2">CAU 1555</strain>
    </source>
</reference>
<dbReference type="RefSeq" id="WP_187716686.1">
    <property type="nucleotide sequence ID" value="NZ_JACTAH010000001.1"/>
</dbReference>
<protein>
    <recommendedName>
        <fullName evidence="3">Helix-turn-helix domain-containing protein</fullName>
    </recommendedName>
</protein>
<evidence type="ECO:0008006" key="3">
    <source>
        <dbReference type="Google" id="ProtNLM"/>
    </source>
</evidence>
<accession>A0ABR9B669</accession>
<gene>
    <name evidence="1" type="ORF">IFO67_03140</name>
</gene>
<dbReference type="Proteomes" id="UP000603602">
    <property type="component" value="Unassembled WGS sequence"/>
</dbReference>
<comment type="caution">
    <text evidence="1">The sequence shown here is derived from an EMBL/GenBank/DDBJ whole genome shotgun (WGS) entry which is preliminary data.</text>
</comment>